<organism evidence="3 4">
    <name type="scientific">Pedobacter ginsengisoli</name>
    <dbReference type="NCBI Taxonomy" id="363852"/>
    <lineage>
        <taxon>Bacteria</taxon>
        <taxon>Pseudomonadati</taxon>
        <taxon>Bacteroidota</taxon>
        <taxon>Sphingobacteriia</taxon>
        <taxon>Sphingobacteriales</taxon>
        <taxon>Sphingobacteriaceae</taxon>
        <taxon>Pedobacter</taxon>
    </lineage>
</organism>
<dbReference type="InterPro" id="IPR006119">
    <property type="entry name" value="Resolv_N"/>
</dbReference>
<dbReference type="Gene3D" id="3.40.50.1390">
    <property type="entry name" value="Resolvase, N-terminal catalytic domain"/>
    <property type="match status" value="1"/>
</dbReference>
<dbReference type="PROSITE" id="PS51737">
    <property type="entry name" value="RECOMBINASE_DNA_BIND"/>
    <property type="match status" value="1"/>
</dbReference>
<dbReference type="InterPro" id="IPR038109">
    <property type="entry name" value="DNA_bind_recomb_sf"/>
</dbReference>
<dbReference type="AlphaFoldDB" id="A0A2D1U799"/>
<gene>
    <name evidence="3" type="ORF">CPT03_13845</name>
</gene>
<dbReference type="GO" id="GO:0000150">
    <property type="term" value="F:DNA strand exchange activity"/>
    <property type="evidence" value="ECO:0007669"/>
    <property type="project" value="InterPro"/>
</dbReference>
<accession>A0A2D1U799</accession>
<dbReference type="RefSeq" id="WP_099439399.1">
    <property type="nucleotide sequence ID" value="NZ_CP024091.1"/>
</dbReference>
<dbReference type="GO" id="GO:0003677">
    <property type="term" value="F:DNA binding"/>
    <property type="evidence" value="ECO:0007669"/>
    <property type="project" value="InterPro"/>
</dbReference>
<keyword evidence="4" id="KW-1185">Reference proteome</keyword>
<evidence type="ECO:0000313" key="3">
    <source>
        <dbReference type="EMBL" id="ATP57477.1"/>
    </source>
</evidence>
<dbReference type="Pfam" id="PF07508">
    <property type="entry name" value="Recombinase"/>
    <property type="match status" value="1"/>
</dbReference>
<sequence>MEKRAIRYLRFSDKKQSENSIERQRMVTDQYIEFHKINLIDTFIDRGRSARTFDRPDFIKLQEFISLYHKNVDYLLVDQMDRFSRDAGEAMSMVKKLQSQYGIQIISVSEGIEFDYNTPGSFFRAGLQLLLAEEDNINRSIKIRAGLYSKKTKEGKYVFRITPYGYTKIGEPRDRRLIINEDEAKVVRFIYEAYLKNIPMYLIKQKAEIMGLSRKGNMIVERILTNPVYAGLLKTEAFKDHPGGLFPGIHEPIIDLITWKMIQSKFKRVVKARTIIDDSLPLRGILKCHCGNLLTGAPSRGKSGKYFYYYKCRFSGHNNISANKAHDQFDKILDLMSLSSAKVAKIKNNTKNEIEKELEINRIRLVEKKGELSKEKELLYSVEDKYIKNEIDSDTYKRWFSTYKDKIDSLEFAVMRLEKTDNEAFTILDRRLELAGDVKYIYRKSNTLEKREFLDLVFDSNLYYEKGIYRTPTMMEALSHNVLKMKELGVLIVESSRKIGIISLSVLSHHTYVPFGIRRFVRITSFGVQFSNSSSWQIQCTSALRNTQYSDYPEGLDYVPVDNRTSYY</sequence>
<dbReference type="Proteomes" id="UP000223749">
    <property type="component" value="Chromosome"/>
</dbReference>
<reference evidence="3 4" key="1">
    <citation type="submission" date="2017-10" db="EMBL/GenBank/DDBJ databases">
        <title>Whole genome of Pedobacter ginsengisoli T01R-27 isolated from tomato rhizosphere.</title>
        <authorList>
            <person name="Weon H.-Y."/>
            <person name="Lee S.A."/>
            <person name="Sang M.K."/>
            <person name="Song J."/>
        </authorList>
    </citation>
    <scope>NUCLEOTIDE SEQUENCE [LARGE SCALE GENOMIC DNA]</scope>
    <source>
        <strain evidence="3 4">T01R-27</strain>
    </source>
</reference>
<dbReference type="SUPFAM" id="SSF53041">
    <property type="entry name" value="Resolvase-like"/>
    <property type="match status" value="1"/>
</dbReference>
<dbReference type="KEGG" id="pgs:CPT03_13845"/>
<proteinExistence type="predicted"/>
<dbReference type="InterPro" id="IPR036162">
    <property type="entry name" value="Resolvase-like_N_sf"/>
</dbReference>
<dbReference type="EMBL" id="CP024091">
    <property type="protein sequence ID" value="ATP57477.1"/>
    <property type="molecule type" value="Genomic_DNA"/>
</dbReference>
<dbReference type="Gene3D" id="3.90.1750.20">
    <property type="entry name" value="Putative Large Serine Recombinase, Chain B, Domain 2"/>
    <property type="match status" value="1"/>
</dbReference>
<feature type="domain" description="Recombinase" evidence="2">
    <location>
        <begin position="163"/>
        <end position="272"/>
    </location>
</feature>
<dbReference type="PANTHER" id="PTHR30461">
    <property type="entry name" value="DNA-INVERTASE FROM LAMBDOID PROPHAGE"/>
    <property type="match status" value="1"/>
</dbReference>
<evidence type="ECO:0008006" key="5">
    <source>
        <dbReference type="Google" id="ProtNLM"/>
    </source>
</evidence>
<dbReference type="PANTHER" id="PTHR30461:SF23">
    <property type="entry name" value="DNA RECOMBINASE-RELATED"/>
    <property type="match status" value="1"/>
</dbReference>
<name>A0A2D1U799_9SPHI</name>
<dbReference type="OrthoDB" id="731341at2"/>
<protein>
    <recommendedName>
        <fullName evidence="5">Recombinase family protein</fullName>
    </recommendedName>
</protein>
<dbReference type="InterPro" id="IPR050639">
    <property type="entry name" value="SSR_resolvase"/>
</dbReference>
<dbReference type="SMART" id="SM00857">
    <property type="entry name" value="Resolvase"/>
    <property type="match status" value="1"/>
</dbReference>
<evidence type="ECO:0000313" key="4">
    <source>
        <dbReference type="Proteomes" id="UP000223749"/>
    </source>
</evidence>
<feature type="domain" description="Resolvase/invertase-type recombinase catalytic" evidence="1">
    <location>
        <begin position="4"/>
        <end position="154"/>
    </location>
</feature>
<dbReference type="Pfam" id="PF00239">
    <property type="entry name" value="Resolvase"/>
    <property type="match status" value="1"/>
</dbReference>
<evidence type="ECO:0000259" key="2">
    <source>
        <dbReference type="PROSITE" id="PS51737"/>
    </source>
</evidence>
<dbReference type="CDD" id="cd00338">
    <property type="entry name" value="Ser_Recombinase"/>
    <property type="match status" value="1"/>
</dbReference>
<dbReference type="PROSITE" id="PS51736">
    <property type="entry name" value="RECOMBINASES_3"/>
    <property type="match status" value="1"/>
</dbReference>
<evidence type="ECO:0000259" key="1">
    <source>
        <dbReference type="PROSITE" id="PS51736"/>
    </source>
</evidence>
<dbReference type="InterPro" id="IPR011109">
    <property type="entry name" value="DNA_bind_recombinase_dom"/>
</dbReference>